<dbReference type="Gene3D" id="1.10.1040.10">
    <property type="entry name" value="N-(1-d-carboxylethyl)-l-norvaline Dehydrogenase, domain 2"/>
    <property type="match status" value="1"/>
</dbReference>
<feature type="active site" description="Proton acceptor" evidence="13">
    <location>
        <position position="202"/>
    </location>
</feature>
<dbReference type="SUPFAM" id="SSF48179">
    <property type="entry name" value="6-phosphogluconate dehydrogenase C-terminal domain-like"/>
    <property type="match status" value="1"/>
</dbReference>
<dbReference type="FunFam" id="3.40.50.720:FF:000007">
    <property type="entry name" value="6-phosphogluconate dehydrogenase, decarboxylating"/>
    <property type="match status" value="1"/>
</dbReference>
<dbReference type="GO" id="GO:0004616">
    <property type="term" value="F:phosphogluconate dehydrogenase (decarboxylating) activity"/>
    <property type="evidence" value="ECO:0007669"/>
    <property type="project" value="UniProtKB-EC"/>
</dbReference>
<evidence type="ECO:0000256" key="8">
    <source>
        <dbReference type="ARBA" id="ARBA00023002"/>
    </source>
</evidence>
<evidence type="ECO:0000256" key="15">
    <source>
        <dbReference type="PIRSR" id="PIRSR000109-3"/>
    </source>
</evidence>
<comment type="catalytic activity">
    <reaction evidence="11 12 16">
        <text>6-phospho-D-gluconate + NADP(+) = D-ribulose 5-phosphate + CO2 + NADPH</text>
        <dbReference type="Rhea" id="RHEA:10116"/>
        <dbReference type="ChEBI" id="CHEBI:16526"/>
        <dbReference type="ChEBI" id="CHEBI:57783"/>
        <dbReference type="ChEBI" id="CHEBI:58121"/>
        <dbReference type="ChEBI" id="CHEBI:58349"/>
        <dbReference type="ChEBI" id="CHEBI:58759"/>
        <dbReference type="EC" id="1.1.1.44"/>
    </reaction>
</comment>
<feature type="binding site" description="in other chain" evidence="14">
    <location>
        <position position="210"/>
    </location>
    <ligand>
        <name>substrate</name>
        <note>ligand shared between dimeric partners</note>
    </ligand>
</feature>
<dbReference type="PANTHER" id="PTHR11811">
    <property type="entry name" value="6-PHOSPHOGLUCONATE DEHYDROGENASE"/>
    <property type="match status" value="1"/>
</dbReference>
<feature type="binding site" evidence="15">
    <location>
        <begin position="94"/>
        <end position="96"/>
    </location>
    <ligand>
        <name>NADP(+)</name>
        <dbReference type="ChEBI" id="CHEBI:58349"/>
    </ligand>
</feature>
<dbReference type="PROSITE" id="PS00461">
    <property type="entry name" value="6PGD"/>
    <property type="match status" value="1"/>
</dbReference>
<evidence type="ECO:0000259" key="17">
    <source>
        <dbReference type="SMART" id="SM01350"/>
    </source>
</evidence>
<dbReference type="SUPFAM" id="SSF51735">
    <property type="entry name" value="NAD(P)-binding Rossmann-fold domains"/>
    <property type="match status" value="1"/>
</dbReference>
<dbReference type="Pfam" id="PF00393">
    <property type="entry name" value="6PGD"/>
    <property type="match status" value="1"/>
</dbReference>
<dbReference type="InterPro" id="IPR006113">
    <property type="entry name" value="6PGDH_Gnd/GntZ"/>
</dbReference>
<dbReference type="InterPro" id="IPR013328">
    <property type="entry name" value="6PGD_dom2"/>
</dbReference>
<evidence type="ECO:0000256" key="7">
    <source>
        <dbReference type="ARBA" id="ARBA00022857"/>
    </source>
</evidence>
<feature type="binding site" evidence="15">
    <location>
        <position position="122"/>
    </location>
    <ligand>
        <name>NADP(+)</name>
        <dbReference type="ChEBI" id="CHEBI:58349"/>
    </ligand>
</feature>
<dbReference type="GO" id="GO:0006098">
    <property type="term" value="P:pentose-phosphate shunt"/>
    <property type="evidence" value="ECO:0007669"/>
    <property type="project" value="UniProtKB-UniPathway"/>
</dbReference>
<dbReference type="PRINTS" id="PR00076">
    <property type="entry name" value="6PGDHDRGNASE"/>
</dbReference>
<accession>F1L0I1</accession>
<dbReference type="InterPro" id="IPR006184">
    <property type="entry name" value="6PGdom_BS"/>
</dbReference>
<reference evidence="18" key="1">
    <citation type="journal article" date="2011" name="Genome Res.">
        <title>Deep small RNA sequencing from the nematode Ascaris reveals conservation, functional diversification, and novel developmental profiles.</title>
        <authorList>
            <person name="Wang J."/>
            <person name="Czech B."/>
            <person name="Crunk A."/>
            <person name="Wallace A."/>
            <person name="Mitreva M."/>
            <person name="Hannon G.J."/>
            <person name="Davis R.E."/>
        </authorList>
    </citation>
    <scope>NUCLEOTIDE SEQUENCE</scope>
</reference>
<dbReference type="InterPro" id="IPR006114">
    <property type="entry name" value="6PGDH_C"/>
</dbReference>
<feature type="binding site" description="in other chain" evidence="14">
    <location>
        <begin position="205"/>
        <end position="206"/>
    </location>
    <ligand>
        <name>substrate</name>
        <note>ligand shared between dimeric partners</note>
    </ligand>
</feature>
<dbReference type="EC" id="1.1.1.44" evidence="5 12"/>
<feature type="binding site" evidence="15">
    <location>
        <begin position="52"/>
        <end position="54"/>
    </location>
    <ligand>
        <name>NADP(+)</name>
        <dbReference type="ChEBI" id="CHEBI:58349"/>
    </ligand>
</feature>
<evidence type="ECO:0000256" key="1">
    <source>
        <dbReference type="ARBA" id="ARBA00002526"/>
    </source>
</evidence>
<dbReference type="UniPathway" id="UPA00115">
    <property type="reaction ID" value="UER00410"/>
</dbReference>
<evidence type="ECO:0000256" key="5">
    <source>
        <dbReference type="ARBA" id="ARBA00013011"/>
    </source>
</evidence>
<dbReference type="Pfam" id="PF03446">
    <property type="entry name" value="NAD_binding_2"/>
    <property type="match status" value="1"/>
</dbReference>
<evidence type="ECO:0000256" key="6">
    <source>
        <dbReference type="ARBA" id="ARBA00018193"/>
    </source>
</evidence>
<dbReference type="InterPro" id="IPR006183">
    <property type="entry name" value="Pgluconate_DH"/>
</dbReference>
<evidence type="ECO:0000256" key="3">
    <source>
        <dbReference type="ARBA" id="ARBA00008419"/>
    </source>
</evidence>
<organism evidence="18">
    <name type="scientific">Ascaris suum</name>
    <name type="common">Pig roundworm</name>
    <name type="synonym">Ascaris lumbricoides</name>
    <dbReference type="NCBI Taxonomy" id="6253"/>
    <lineage>
        <taxon>Eukaryota</taxon>
        <taxon>Metazoa</taxon>
        <taxon>Ecdysozoa</taxon>
        <taxon>Nematoda</taxon>
        <taxon>Chromadorea</taxon>
        <taxon>Rhabditida</taxon>
        <taxon>Spirurina</taxon>
        <taxon>Ascaridomorpha</taxon>
        <taxon>Ascaridoidea</taxon>
        <taxon>Ascarididae</taxon>
        <taxon>Ascaris</taxon>
    </lineage>
</organism>
<dbReference type="FunFam" id="1.10.1040.10:FF:000002">
    <property type="entry name" value="6-phosphogluconate dehydrogenase, decarboxylating"/>
    <property type="match status" value="1"/>
</dbReference>
<name>F1L0I1_ASCSU</name>
<feature type="binding site" description="in other chain" evidence="14">
    <location>
        <position position="306"/>
    </location>
    <ligand>
        <name>substrate</name>
        <note>ligand shared between dimeric partners</note>
    </ligand>
</feature>
<dbReference type="NCBIfam" id="TIGR00873">
    <property type="entry name" value="gnd"/>
    <property type="match status" value="1"/>
</dbReference>
<proteinExistence type="evidence at transcript level"/>
<comment type="similarity">
    <text evidence="3 12 16">Belongs to the 6-phosphogluconate dehydrogenase family.</text>
</comment>
<dbReference type="Gene3D" id="3.40.50.720">
    <property type="entry name" value="NAD(P)-binding Rossmann-like Domain"/>
    <property type="match status" value="1"/>
</dbReference>
<keyword evidence="10 12" id="KW-0570">Pentose shunt</keyword>
<feature type="domain" description="6-phosphogluconate dehydrogenase C-terminal" evidence="17">
    <location>
        <begin position="198"/>
        <end position="490"/>
    </location>
</feature>
<dbReference type="FunFam" id="1.20.5.320:FF:000002">
    <property type="entry name" value="6-phosphogluconate dehydrogenase, decarboxylating"/>
    <property type="match status" value="1"/>
</dbReference>
<feature type="active site" description="Proton donor" evidence="13">
    <location>
        <position position="209"/>
    </location>
</feature>
<evidence type="ECO:0000256" key="13">
    <source>
        <dbReference type="PIRSR" id="PIRSR000109-1"/>
    </source>
</evidence>
<sequence length="503" mass="55520">MSSWCSGNTPASHSWKMSEEAVADIAVVGLAVMGQNLILNMNDKGFVVCAFNRTVSKVDDFLANEAKGTKIIGVHSFEEMAKKLKRPRRVLLLVKAGEAVDSMIAKMLPYLEKGDIIIDAGNSEYTDTNRRFKELGEKGFLFVGSGVSGGEEGARHGPSLMPGGAPEAWPYIKEIFQNIAAKVGSESCCDWVGEAGAGHFVKMVHNGIEYGDMQLIGEAYSLLKDAVGLNHDEMSAVFDEWNKGELDSYLIQITAEILRFKDEKGQPLLPQIRDTAGQKGTGKWTGIAALTYGIPVTLIGEAVFARCLSSLKSERVAASKILVGPKTKSEDYVKDKKEFIEHIRKALYASKIVSYAQGFMLIAEASRHFDWKLNFGAIALMWRGGCIIRSRFLGDIKRAFDENPKLTNLLLDKFFTNAIHQCQDSWRKVCATSTMLGIPTPAFSTALAFYDGYRHEVLPANLIQAQRDYFGAHTYEMMWNPGKFVHTNWTGTGGRVTSNTYTA</sequence>
<dbReference type="Gene3D" id="1.20.5.320">
    <property type="entry name" value="6-Phosphogluconate Dehydrogenase, domain 3"/>
    <property type="match status" value="1"/>
</dbReference>
<protein>
    <recommendedName>
        <fullName evidence="6 12">6-phosphogluconate dehydrogenase, decarboxylating</fullName>
        <ecNumber evidence="5 12">1.1.1.44</ecNumber>
    </recommendedName>
</protein>
<feature type="binding site" description="in other chain" evidence="14">
    <location>
        <position position="279"/>
    </location>
    <ligand>
        <name>substrate</name>
        <note>ligand shared between dimeric partners</note>
    </ligand>
</feature>
<keyword evidence="8 12" id="KW-0560">Oxidoreductase</keyword>
<keyword evidence="9 16" id="KW-0311">Gluconate utilization</keyword>
<evidence type="ECO:0000313" key="18">
    <source>
        <dbReference type="EMBL" id="ADY43635.1"/>
    </source>
</evidence>
<evidence type="ECO:0000256" key="2">
    <source>
        <dbReference type="ARBA" id="ARBA00004874"/>
    </source>
</evidence>
<dbReference type="GO" id="GO:0019521">
    <property type="term" value="P:D-gluconate metabolic process"/>
    <property type="evidence" value="ECO:0007669"/>
    <property type="project" value="UniProtKB-KW"/>
</dbReference>
<evidence type="ECO:0000256" key="10">
    <source>
        <dbReference type="ARBA" id="ARBA00023126"/>
    </source>
</evidence>
<dbReference type="InterPro" id="IPR006115">
    <property type="entry name" value="6PGDH_NADP-bd"/>
</dbReference>
<evidence type="ECO:0000256" key="14">
    <source>
        <dbReference type="PIRSR" id="PIRSR000109-2"/>
    </source>
</evidence>
<feature type="binding site" evidence="15">
    <location>
        <begin position="29"/>
        <end position="34"/>
    </location>
    <ligand>
        <name>NADP(+)</name>
        <dbReference type="ChEBI" id="CHEBI:58349"/>
    </ligand>
</feature>
<feature type="binding site" evidence="14">
    <location>
        <position position="473"/>
    </location>
    <ligand>
        <name>substrate</name>
        <note>ligand shared between dimeric partners</note>
    </ligand>
</feature>
<dbReference type="SMART" id="SM01350">
    <property type="entry name" value="6PGD"/>
    <property type="match status" value="1"/>
</dbReference>
<keyword evidence="7 12" id="KW-0521">NADP</keyword>
<feature type="binding site" evidence="14">
    <location>
        <position position="467"/>
    </location>
    <ligand>
        <name>substrate</name>
        <note>ligand shared between dimeric partners</note>
    </ligand>
</feature>
<comment type="subunit">
    <text evidence="4 12">Homodimer.</text>
</comment>
<evidence type="ECO:0000256" key="16">
    <source>
        <dbReference type="RuleBase" id="RU000485"/>
    </source>
</evidence>
<feature type="binding site" description="in other chain" evidence="14">
    <location>
        <position position="122"/>
    </location>
    <ligand>
        <name>substrate</name>
        <note>ligand shared between dimeric partners</note>
    </ligand>
</feature>
<dbReference type="EMBL" id="JI169075">
    <property type="protein sequence ID" value="ADY43635.1"/>
    <property type="molecule type" value="mRNA"/>
</dbReference>
<evidence type="ECO:0000256" key="4">
    <source>
        <dbReference type="ARBA" id="ARBA00011738"/>
    </source>
</evidence>
<evidence type="ECO:0000256" key="11">
    <source>
        <dbReference type="ARBA" id="ARBA00048640"/>
    </source>
</evidence>
<dbReference type="InterPro" id="IPR008927">
    <property type="entry name" value="6-PGluconate_DH-like_C_sf"/>
</dbReference>
<dbReference type="InterPro" id="IPR036291">
    <property type="entry name" value="NAD(P)-bd_dom_sf"/>
</dbReference>
<feature type="binding site" description="in other chain" evidence="14">
    <location>
        <begin position="148"/>
        <end position="150"/>
    </location>
    <ligand>
        <name>substrate</name>
        <note>ligand shared between dimeric partners</note>
    </ligand>
</feature>
<dbReference type="NCBIfam" id="NF006765">
    <property type="entry name" value="PRK09287.1"/>
    <property type="match status" value="1"/>
</dbReference>
<comment type="pathway">
    <text evidence="2 12 16">Carbohydrate degradation; pentose phosphate pathway; D-ribulose 5-phosphate from D-glucose 6-phosphate (oxidative stage): step 3/3.</text>
</comment>
<dbReference type="PIRSF" id="PIRSF000109">
    <property type="entry name" value="6PGD"/>
    <property type="match status" value="1"/>
</dbReference>
<evidence type="ECO:0000256" key="12">
    <source>
        <dbReference type="PIRNR" id="PIRNR000109"/>
    </source>
</evidence>
<comment type="function">
    <text evidence="1 12">Catalyzes the oxidative decarboxylation of 6-phosphogluconate to ribulose 5-phosphate and CO(2), with concomitant reduction of NADP to NADPH.</text>
</comment>
<dbReference type="AlphaFoldDB" id="F1L0I1"/>
<evidence type="ECO:0000256" key="9">
    <source>
        <dbReference type="ARBA" id="ARBA00023064"/>
    </source>
</evidence>
<dbReference type="GO" id="GO:0050661">
    <property type="term" value="F:NADP binding"/>
    <property type="evidence" value="ECO:0007669"/>
    <property type="project" value="InterPro"/>
</dbReference>